<dbReference type="AlphaFoldDB" id="A0A1E7F3I8"/>
<organism evidence="2 3">
    <name type="scientific">Fragilariopsis cylindrus CCMP1102</name>
    <dbReference type="NCBI Taxonomy" id="635003"/>
    <lineage>
        <taxon>Eukaryota</taxon>
        <taxon>Sar</taxon>
        <taxon>Stramenopiles</taxon>
        <taxon>Ochrophyta</taxon>
        <taxon>Bacillariophyta</taxon>
        <taxon>Bacillariophyceae</taxon>
        <taxon>Bacillariophycidae</taxon>
        <taxon>Bacillariales</taxon>
        <taxon>Bacillariaceae</taxon>
        <taxon>Fragilariopsis</taxon>
    </lineage>
</organism>
<evidence type="ECO:0000313" key="2">
    <source>
        <dbReference type="EMBL" id="OEU12696.1"/>
    </source>
</evidence>
<protein>
    <submittedName>
        <fullName evidence="2">Uncharacterized protein</fullName>
    </submittedName>
</protein>
<keyword evidence="3" id="KW-1185">Reference proteome</keyword>
<accession>A0A1E7F3I8</accession>
<name>A0A1E7F3I8_9STRA</name>
<dbReference type="EMBL" id="KV784364">
    <property type="protein sequence ID" value="OEU12696.1"/>
    <property type="molecule type" value="Genomic_DNA"/>
</dbReference>
<sequence length="117" mass="13231">MLECIETKRNLDAPILITNSHSTGQQSGGADEEGDWTKTGNSTFAMSAEERRSKAKELILDVKKKMGSKKMLEVMKVIKKADETALGQTKAKLLEIFRGHKEFQSRFLEHLPQQLRL</sequence>
<dbReference type="KEGG" id="fcy:FRACYDRAFT_219456"/>
<evidence type="ECO:0000313" key="3">
    <source>
        <dbReference type="Proteomes" id="UP000095751"/>
    </source>
</evidence>
<dbReference type="Proteomes" id="UP000095751">
    <property type="component" value="Unassembled WGS sequence"/>
</dbReference>
<dbReference type="InParanoid" id="A0A1E7F3I8"/>
<reference evidence="2 3" key="1">
    <citation type="submission" date="2016-09" db="EMBL/GenBank/DDBJ databases">
        <title>Extensive genetic diversity and differential bi-allelic expression allows diatom success in the polar Southern Ocean.</title>
        <authorList>
            <consortium name="DOE Joint Genome Institute"/>
            <person name="Mock T."/>
            <person name="Otillar R.P."/>
            <person name="Strauss J."/>
            <person name="Dupont C."/>
            <person name="Frickenhaus S."/>
            <person name="Maumus F."/>
            <person name="Mcmullan M."/>
            <person name="Sanges R."/>
            <person name="Schmutz J."/>
            <person name="Toseland A."/>
            <person name="Valas R."/>
            <person name="Veluchamy A."/>
            <person name="Ward B.J."/>
            <person name="Allen A."/>
            <person name="Barry K."/>
            <person name="Falciatore A."/>
            <person name="Ferrante M."/>
            <person name="Fortunato A.E."/>
            <person name="Gloeckner G."/>
            <person name="Gruber A."/>
            <person name="Hipkin R."/>
            <person name="Janech M."/>
            <person name="Kroth P."/>
            <person name="Leese F."/>
            <person name="Lindquist E."/>
            <person name="Lyon B.R."/>
            <person name="Martin J."/>
            <person name="Mayer C."/>
            <person name="Parker M."/>
            <person name="Quesneville H."/>
            <person name="Raymond J."/>
            <person name="Uhlig C."/>
            <person name="Valentin K.U."/>
            <person name="Worden A.Z."/>
            <person name="Armbrust E.V."/>
            <person name="Bowler C."/>
            <person name="Green B."/>
            <person name="Moulton V."/>
            <person name="Van Oosterhout C."/>
            <person name="Grigoriev I."/>
        </authorList>
    </citation>
    <scope>NUCLEOTIDE SEQUENCE [LARGE SCALE GENOMIC DNA]</scope>
    <source>
        <strain evidence="2 3">CCMP1102</strain>
    </source>
</reference>
<proteinExistence type="predicted"/>
<evidence type="ECO:0000256" key="1">
    <source>
        <dbReference type="SAM" id="MobiDB-lite"/>
    </source>
</evidence>
<feature type="region of interest" description="Disordered" evidence="1">
    <location>
        <begin position="16"/>
        <end position="52"/>
    </location>
</feature>
<gene>
    <name evidence="2" type="ORF">FRACYDRAFT_219456</name>
</gene>
<dbReference type="OrthoDB" id="45238at2759"/>